<dbReference type="Proteomes" id="UP000184073">
    <property type="component" value="Unassembled WGS sequence"/>
</dbReference>
<dbReference type="VEuPathDB" id="FungiDB:ASPVEDRAFT_122220"/>
<feature type="domain" description="N-acetyltransferase" evidence="3">
    <location>
        <begin position="68"/>
        <end position="207"/>
    </location>
</feature>
<evidence type="ECO:0000256" key="2">
    <source>
        <dbReference type="ARBA" id="ARBA00023315"/>
    </source>
</evidence>
<dbReference type="OrthoDB" id="30840at2759"/>
<reference evidence="5" key="1">
    <citation type="journal article" date="2017" name="Genome Biol.">
        <title>Comparative genomics reveals high biological diversity and specific adaptations in the industrially and medically important fungal genus Aspergillus.</title>
        <authorList>
            <person name="de Vries R.P."/>
            <person name="Riley R."/>
            <person name="Wiebenga A."/>
            <person name="Aguilar-Osorio G."/>
            <person name="Amillis S."/>
            <person name="Uchima C.A."/>
            <person name="Anderluh G."/>
            <person name="Asadollahi M."/>
            <person name="Askin M."/>
            <person name="Barry K."/>
            <person name="Battaglia E."/>
            <person name="Bayram O."/>
            <person name="Benocci T."/>
            <person name="Braus-Stromeyer S.A."/>
            <person name="Caldana C."/>
            <person name="Canovas D."/>
            <person name="Cerqueira G.C."/>
            <person name="Chen F."/>
            <person name="Chen W."/>
            <person name="Choi C."/>
            <person name="Clum A."/>
            <person name="Dos Santos R.A."/>
            <person name="Damasio A.R."/>
            <person name="Diallinas G."/>
            <person name="Emri T."/>
            <person name="Fekete E."/>
            <person name="Flipphi M."/>
            <person name="Freyberg S."/>
            <person name="Gallo A."/>
            <person name="Gournas C."/>
            <person name="Habgood R."/>
            <person name="Hainaut M."/>
            <person name="Harispe M.L."/>
            <person name="Henrissat B."/>
            <person name="Hilden K.S."/>
            <person name="Hope R."/>
            <person name="Hossain A."/>
            <person name="Karabika E."/>
            <person name="Karaffa L."/>
            <person name="Karanyi Z."/>
            <person name="Krasevec N."/>
            <person name="Kuo A."/>
            <person name="Kusch H."/>
            <person name="LaButti K."/>
            <person name="Lagendijk E.L."/>
            <person name="Lapidus A."/>
            <person name="Levasseur A."/>
            <person name="Lindquist E."/>
            <person name="Lipzen A."/>
            <person name="Logrieco A.F."/>
            <person name="MacCabe A."/>
            <person name="Maekelae M.R."/>
            <person name="Malavazi I."/>
            <person name="Melin P."/>
            <person name="Meyer V."/>
            <person name="Mielnichuk N."/>
            <person name="Miskei M."/>
            <person name="Molnar A.P."/>
            <person name="Mule G."/>
            <person name="Ngan C.Y."/>
            <person name="Orejas M."/>
            <person name="Orosz E."/>
            <person name="Ouedraogo J.P."/>
            <person name="Overkamp K.M."/>
            <person name="Park H.-S."/>
            <person name="Perrone G."/>
            <person name="Piumi F."/>
            <person name="Punt P.J."/>
            <person name="Ram A.F."/>
            <person name="Ramon A."/>
            <person name="Rauscher S."/>
            <person name="Record E."/>
            <person name="Riano-Pachon D.M."/>
            <person name="Robert V."/>
            <person name="Roehrig J."/>
            <person name="Ruller R."/>
            <person name="Salamov A."/>
            <person name="Salih N.S."/>
            <person name="Samson R.A."/>
            <person name="Sandor E."/>
            <person name="Sanguinetti M."/>
            <person name="Schuetze T."/>
            <person name="Sepcic K."/>
            <person name="Shelest E."/>
            <person name="Sherlock G."/>
            <person name="Sophianopoulou V."/>
            <person name="Squina F.M."/>
            <person name="Sun H."/>
            <person name="Susca A."/>
            <person name="Todd R.B."/>
            <person name="Tsang A."/>
            <person name="Unkles S.E."/>
            <person name="van de Wiele N."/>
            <person name="van Rossen-Uffink D."/>
            <person name="Oliveira J.V."/>
            <person name="Vesth T.C."/>
            <person name="Visser J."/>
            <person name="Yu J.-H."/>
            <person name="Zhou M."/>
            <person name="Andersen M.R."/>
            <person name="Archer D.B."/>
            <person name="Baker S.E."/>
            <person name="Benoit I."/>
            <person name="Brakhage A.A."/>
            <person name="Braus G.H."/>
            <person name="Fischer R."/>
            <person name="Frisvad J.C."/>
            <person name="Goldman G.H."/>
            <person name="Houbraken J."/>
            <person name="Oakley B."/>
            <person name="Pocsi I."/>
            <person name="Scazzocchio C."/>
            <person name="Seiboth B."/>
            <person name="vanKuyk P.A."/>
            <person name="Wortman J."/>
            <person name="Dyer P.S."/>
            <person name="Grigoriev I.V."/>
        </authorList>
    </citation>
    <scope>NUCLEOTIDE SEQUENCE [LARGE SCALE GENOMIC DNA]</scope>
    <source>
        <strain evidence="5">CBS 583.65</strain>
    </source>
</reference>
<keyword evidence="5" id="KW-1185">Reference proteome</keyword>
<dbReference type="InterPro" id="IPR016181">
    <property type="entry name" value="Acyl_CoA_acyltransferase"/>
</dbReference>
<dbReference type="SUPFAM" id="SSF55729">
    <property type="entry name" value="Acyl-CoA N-acyltransferases (Nat)"/>
    <property type="match status" value="1"/>
</dbReference>
<dbReference type="Gene3D" id="3.40.630.30">
    <property type="match status" value="1"/>
</dbReference>
<dbReference type="GeneID" id="63721475"/>
<accession>A0A1L9P4C2</accession>
<dbReference type="Pfam" id="PF13673">
    <property type="entry name" value="Acetyltransf_10"/>
    <property type="match status" value="1"/>
</dbReference>
<dbReference type="AlphaFoldDB" id="A0A1L9P4C2"/>
<protein>
    <recommendedName>
        <fullName evidence="3">N-acetyltransferase domain-containing protein</fullName>
    </recommendedName>
</protein>
<dbReference type="InterPro" id="IPR000182">
    <property type="entry name" value="GNAT_dom"/>
</dbReference>
<gene>
    <name evidence="4" type="ORF">ASPVEDRAFT_122220</name>
</gene>
<evidence type="ECO:0000256" key="1">
    <source>
        <dbReference type="ARBA" id="ARBA00022679"/>
    </source>
</evidence>
<sequence length="209" mass="22966">MSKTVDFAGLSSQNITAFVRPLSVSDVPSCVEVESAFPEQEQCSREKLIYRLTTCPEPCLGLFIEKSGNPETEPPQLIAHVIGNRVSANRITDSSMSMPEKWQERSEVALDSNGGIIGHDPAGRFIGVHSVAVRTEYQGKGLGRDLMKEYAKYVRDTISPVDSVVLIAHGHLLRFYESVGFKNLGPSPSNFAGGGWYNMVSALLSLRRY</sequence>
<dbReference type="PANTHER" id="PTHR10908">
    <property type="entry name" value="SEROTONIN N-ACETYLTRANSFERASE"/>
    <property type="match status" value="1"/>
</dbReference>
<organism evidence="4 5">
    <name type="scientific">Aspergillus versicolor CBS 583.65</name>
    <dbReference type="NCBI Taxonomy" id="1036611"/>
    <lineage>
        <taxon>Eukaryota</taxon>
        <taxon>Fungi</taxon>
        <taxon>Dikarya</taxon>
        <taxon>Ascomycota</taxon>
        <taxon>Pezizomycotina</taxon>
        <taxon>Eurotiomycetes</taxon>
        <taxon>Eurotiomycetidae</taxon>
        <taxon>Eurotiales</taxon>
        <taxon>Aspergillaceae</taxon>
        <taxon>Aspergillus</taxon>
        <taxon>Aspergillus subgen. Nidulantes</taxon>
    </lineage>
</organism>
<dbReference type="GO" id="GO:0004059">
    <property type="term" value="F:aralkylamine N-acetyltransferase activity"/>
    <property type="evidence" value="ECO:0007669"/>
    <property type="project" value="TreeGrafter"/>
</dbReference>
<proteinExistence type="predicted"/>
<keyword evidence="2" id="KW-0012">Acyltransferase</keyword>
<dbReference type="PROSITE" id="PS51186">
    <property type="entry name" value="GNAT"/>
    <property type="match status" value="1"/>
</dbReference>
<evidence type="ECO:0000259" key="3">
    <source>
        <dbReference type="PROSITE" id="PS51186"/>
    </source>
</evidence>
<evidence type="ECO:0000313" key="5">
    <source>
        <dbReference type="Proteomes" id="UP000184073"/>
    </source>
</evidence>
<dbReference type="STRING" id="1036611.A0A1L9P4C2"/>
<dbReference type="EMBL" id="KV878125">
    <property type="protein sequence ID" value="OJI96352.1"/>
    <property type="molecule type" value="Genomic_DNA"/>
</dbReference>
<dbReference type="GO" id="GO:0005737">
    <property type="term" value="C:cytoplasm"/>
    <property type="evidence" value="ECO:0007669"/>
    <property type="project" value="TreeGrafter"/>
</dbReference>
<dbReference type="PANTHER" id="PTHR10908:SF0">
    <property type="entry name" value="SEROTONIN N-ACETYLTRANSFERASE"/>
    <property type="match status" value="1"/>
</dbReference>
<keyword evidence="1" id="KW-0808">Transferase</keyword>
<dbReference type="CDD" id="cd04301">
    <property type="entry name" value="NAT_SF"/>
    <property type="match status" value="1"/>
</dbReference>
<dbReference type="RefSeq" id="XP_040662115.1">
    <property type="nucleotide sequence ID" value="XM_040805964.1"/>
</dbReference>
<name>A0A1L9P4C2_ASPVE</name>
<dbReference type="InterPro" id="IPR051635">
    <property type="entry name" value="SNAT-like"/>
</dbReference>
<evidence type="ECO:0000313" key="4">
    <source>
        <dbReference type="EMBL" id="OJI96352.1"/>
    </source>
</evidence>